<name>A0A6A7W964_9BACT</name>
<dbReference type="Gene3D" id="3.40.630.30">
    <property type="match status" value="1"/>
</dbReference>
<organism evidence="2 3">
    <name type="scientific">Segatella copri</name>
    <dbReference type="NCBI Taxonomy" id="165179"/>
    <lineage>
        <taxon>Bacteria</taxon>
        <taxon>Pseudomonadati</taxon>
        <taxon>Bacteroidota</taxon>
        <taxon>Bacteroidia</taxon>
        <taxon>Bacteroidales</taxon>
        <taxon>Prevotellaceae</taxon>
        <taxon>Segatella</taxon>
    </lineage>
</organism>
<proteinExistence type="predicted"/>
<protein>
    <submittedName>
        <fullName evidence="2">GNAT family N-acetyltransferase</fullName>
    </submittedName>
</protein>
<evidence type="ECO:0000313" key="2">
    <source>
        <dbReference type="EMBL" id="MQP10955.1"/>
    </source>
</evidence>
<keyword evidence="2" id="KW-0808">Transferase</keyword>
<dbReference type="GO" id="GO:0016740">
    <property type="term" value="F:transferase activity"/>
    <property type="evidence" value="ECO:0007669"/>
    <property type="project" value="UniProtKB-KW"/>
</dbReference>
<reference evidence="2 3" key="1">
    <citation type="submission" date="2019-09" db="EMBL/GenBank/DDBJ databases">
        <title>Distinct polysaccharide growth profiles of human intestinal Prevotella copri isolates.</title>
        <authorList>
            <person name="Fehlner-Peach H."/>
            <person name="Magnabosco C."/>
            <person name="Raghavan V."/>
            <person name="Scher J.U."/>
            <person name="Tett A."/>
            <person name="Cox L.M."/>
            <person name="Gottsegen C."/>
            <person name="Watters A."/>
            <person name="Wiltshire- Gordon J.D."/>
            <person name="Segata N."/>
            <person name="Bonneau R."/>
            <person name="Littman D.R."/>
        </authorList>
    </citation>
    <scope>NUCLEOTIDE SEQUENCE [LARGE SCALE GENOMIC DNA]</scope>
    <source>
        <strain evidence="3">iAQ1173</strain>
    </source>
</reference>
<dbReference type="SUPFAM" id="SSF55729">
    <property type="entry name" value="Acyl-CoA N-acyltransferases (Nat)"/>
    <property type="match status" value="1"/>
</dbReference>
<dbReference type="OrthoDB" id="934591at2"/>
<dbReference type="InterPro" id="IPR038740">
    <property type="entry name" value="BioF2-like_GNAT_dom"/>
</dbReference>
<dbReference type="Proteomes" id="UP000384372">
    <property type="component" value="Unassembled WGS sequence"/>
</dbReference>
<sequence>MRGIILAFLEIIYYFCHVNECCIDIYTKSKDLPTLLEGNYFHSRELFIIYEQTPGCTPYMVVVSNKEGQTLAQLLVAVNRKGNWFPPYIYTHAHAHEEGIYANEAYKEEFFCKMLQAITLRLDRRLCLYIEFSGIRKKMFGYRAFRQQGYFPVVWQEVHNSLHSKVPEERLSEKIQQRIKKLKDKGIITQTATNREDIHSFHQLLKRYYRFKPRRHIPNEQYFQEMAKSHNAKIFLTTYGGKNIGGCACVYSEGNAYLCYLAAKRKTYSMLHPDTMVVWNAIQYAYEHNYNHIYFMDVGLPWHRNPFREFILSFGGKPVSKYRWFRFYSHTINKILSWLYKDK</sequence>
<feature type="domain" description="BioF2-like acetyltransferase" evidence="1">
    <location>
        <begin position="173"/>
        <end position="296"/>
    </location>
</feature>
<evidence type="ECO:0000259" key="1">
    <source>
        <dbReference type="Pfam" id="PF13480"/>
    </source>
</evidence>
<comment type="caution">
    <text evidence="2">The sequence shown here is derived from an EMBL/GenBank/DDBJ whole genome shotgun (WGS) entry which is preliminary data.</text>
</comment>
<dbReference type="EMBL" id="VZAD01000027">
    <property type="protein sequence ID" value="MQP10955.1"/>
    <property type="molecule type" value="Genomic_DNA"/>
</dbReference>
<gene>
    <name evidence="2" type="ORF">F7D20_03030</name>
</gene>
<evidence type="ECO:0000313" key="3">
    <source>
        <dbReference type="Proteomes" id="UP000384372"/>
    </source>
</evidence>
<keyword evidence="3" id="KW-1185">Reference proteome</keyword>
<dbReference type="AlphaFoldDB" id="A0A6A7W964"/>
<dbReference type="PANTHER" id="PTHR36174">
    <property type="entry name" value="LIPID II:GLYCINE GLYCYLTRANSFERASE"/>
    <property type="match status" value="1"/>
</dbReference>
<dbReference type="PANTHER" id="PTHR36174:SF1">
    <property type="entry name" value="LIPID II:GLYCINE GLYCYLTRANSFERASE"/>
    <property type="match status" value="1"/>
</dbReference>
<dbReference type="InterPro" id="IPR050644">
    <property type="entry name" value="PG_Glycine_Bridge_Synth"/>
</dbReference>
<dbReference type="Pfam" id="PF13480">
    <property type="entry name" value="Acetyltransf_6"/>
    <property type="match status" value="1"/>
</dbReference>
<accession>A0A6A7W964</accession>
<dbReference type="InterPro" id="IPR016181">
    <property type="entry name" value="Acyl_CoA_acyltransferase"/>
</dbReference>